<dbReference type="AlphaFoldDB" id="U3A6C9"/>
<sequence length="207" mass="23175">MSTSSDNTIAPMGRQAQKSLRTRERLIESTITLIRQGGLAAASAKRIADGAGMTWGAAQHHFGSKEQILEAIVARSHESFVSRFADMDASPPVEERIESFLTRMWAHYRSEAYLATIEIIMADRGPEQENIRLTAFEWPNPDHVEMMTRIFGDRGVSPEELLEALIFVHCLLTGLAIQELLENDTGRLEGHLRRCQRMLASILQAEG</sequence>
<feature type="region of interest" description="Disordered" evidence="3">
    <location>
        <begin position="1"/>
        <end position="21"/>
    </location>
</feature>
<feature type="domain" description="HTH tetR-type" evidence="4">
    <location>
        <begin position="20"/>
        <end position="80"/>
    </location>
</feature>
<evidence type="ECO:0000313" key="5">
    <source>
        <dbReference type="EMBL" id="GAD50288.1"/>
    </source>
</evidence>
<dbReference type="KEGG" id="ntd:EGO55_03285"/>
<dbReference type="Proteomes" id="UP000016568">
    <property type="component" value="Unassembled WGS sequence"/>
</dbReference>
<feature type="DNA-binding region" description="H-T-H motif" evidence="2">
    <location>
        <begin position="43"/>
        <end position="62"/>
    </location>
</feature>
<dbReference type="SUPFAM" id="SSF46689">
    <property type="entry name" value="Homeodomain-like"/>
    <property type="match status" value="1"/>
</dbReference>
<dbReference type="GO" id="GO:0000976">
    <property type="term" value="F:transcription cis-regulatory region binding"/>
    <property type="evidence" value="ECO:0007669"/>
    <property type="project" value="TreeGrafter"/>
</dbReference>
<evidence type="ECO:0000256" key="2">
    <source>
        <dbReference type="PROSITE-ProRule" id="PRU00335"/>
    </source>
</evidence>
<dbReference type="Pfam" id="PF00440">
    <property type="entry name" value="TetR_N"/>
    <property type="match status" value="1"/>
</dbReference>
<evidence type="ECO:0000256" key="1">
    <source>
        <dbReference type="ARBA" id="ARBA00023125"/>
    </source>
</evidence>
<dbReference type="GO" id="GO:0003700">
    <property type="term" value="F:DNA-binding transcription factor activity"/>
    <property type="evidence" value="ECO:0007669"/>
    <property type="project" value="TreeGrafter"/>
</dbReference>
<dbReference type="EMBL" id="BASZ01000008">
    <property type="protein sequence ID" value="GAD50288.1"/>
    <property type="molecule type" value="Genomic_DNA"/>
</dbReference>
<dbReference type="InterPro" id="IPR050109">
    <property type="entry name" value="HTH-type_TetR-like_transc_reg"/>
</dbReference>
<dbReference type="InterPro" id="IPR009057">
    <property type="entry name" value="Homeodomain-like_sf"/>
</dbReference>
<dbReference type="PANTHER" id="PTHR30055">
    <property type="entry name" value="HTH-TYPE TRANSCRIPTIONAL REGULATOR RUTR"/>
    <property type="match status" value="1"/>
</dbReference>
<dbReference type="RefSeq" id="WP_021691106.1">
    <property type="nucleotide sequence ID" value="NZ_BASZ01000008.1"/>
</dbReference>
<dbReference type="OrthoDB" id="9787680at2"/>
<evidence type="ECO:0000313" key="6">
    <source>
        <dbReference type="Proteomes" id="UP000016568"/>
    </source>
</evidence>
<dbReference type="Gene3D" id="1.10.357.10">
    <property type="entry name" value="Tetracycline Repressor, domain 2"/>
    <property type="match status" value="1"/>
</dbReference>
<organism evidence="5 6">
    <name type="scientific">Caenibius tardaugens NBRC 16725</name>
    <dbReference type="NCBI Taxonomy" id="1219035"/>
    <lineage>
        <taxon>Bacteria</taxon>
        <taxon>Pseudomonadati</taxon>
        <taxon>Pseudomonadota</taxon>
        <taxon>Alphaproteobacteria</taxon>
        <taxon>Sphingomonadales</taxon>
        <taxon>Erythrobacteraceae</taxon>
        <taxon>Caenibius</taxon>
    </lineage>
</organism>
<keyword evidence="1 2" id="KW-0238">DNA-binding</keyword>
<keyword evidence="6" id="KW-1185">Reference proteome</keyword>
<evidence type="ECO:0000256" key="3">
    <source>
        <dbReference type="SAM" id="MobiDB-lite"/>
    </source>
</evidence>
<proteinExistence type="predicted"/>
<dbReference type="InterPro" id="IPR001647">
    <property type="entry name" value="HTH_TetR"/>
</dbReference>
<dbReference type="PANTHER" id="PTHR30055:SF226">
    <property type="entry name" value="HTH-TYPE TRANSCRIPTIONAL REGULATOR PKSA"/>
    <property type="match status" value="1"/>
</dbReference>
<gene>
    <name evidence="5" type="ORF">NT2_08_00750</name>
</gene>
<accession>U3A6C9</accession>
<dbReference type="eggNOG" id="COG1309">
    <property type="taxonomic scope" value="Bacteria"/>
</dbReference>
<dbReference type="PROSITE" id="PS50977">
    <property type="entry name" value="HTH_TETR_2"/>
    <property type="match status" value="1"/>
</dbReference>
<comment type="caution">
    <text evidence="5">The sequence shown here is derived from an EMBL/GenBank/DDBJ whole genome shotgun (WGS) entry which is preliminary data.</text>
</comment>
<evidence type="ECO:0000259" key="4">
    <source>
        <dbReference type="PROSITE" id="PS50977"/>
    </source>
</evidence>
<reference evidence="5 6" key="1">
    <citation type="submission" date="2013-09" db="EMBL/GenBank/DDBJ databases">
        <title>Whole genome shotgun sequence of Novosphingobium tardaugens NBRC 16725.</title>
        <authorList>
            <person name="Isaki S."/>
            <person name="Hosoyama A."/>
            <person name="Tsuchikane K."/>
            <person name="Katsumata H."/>
            <person name="Ando Y."/>
            <person name="Yamazaki S."/>
            <person name="Fujita N."/>
        </authorList>
    </citation>
    <scope>NUCLEOTIDE SEQUENCE [LARGE SCALE GENOMIC DNA]</scope>
    <source>
        <strain evidence="5 6">NBRC 16725</strain>
    </source>
</reference>
<name>U3A6C9_9SPHN</name>
<protein>
    <submittedName>
        <fullName evidence="5">Putative TetR family transcriptional regulator</fullName>
    </submittedName>
</protein>
<dbReference type="PRINTS" id="PR00455">
    <property type="entry name" value="HTHTETR"/>
</dbReference>